<dbReference type="PANTHER" id="PTHR47271">
    <property type="entry name" value="ARGININE DEIMINASE"/>
    <property type="match status" value="1"/>
</dbReference>
<dbReference type="Pfam" id="PF02274">
    <property type="entry name" value="ADI"/>
    <property type="match status" value="1"/>
</dbReference>
<dbReference type="Gene3D" id="3.75.10.10">
    <property type="entry name" value="L-arginine/glycine Amidinotransferase, Chain A"/>
    <property type="match status" value="1"/>
</dbReference>
<dbReference type="Proteomes" id="UP000030693">
    <property type="component" value="Unassembled WGS sequence"/>
</dbReference>
<dbReference type="OMA" id="IMLADIM"/>
<evidence type="ECO:0008006" key="3">
    <source>
        <dbReference type="Google" id="ProtNLM"/>
    </source>
</evidence>
<dbReference type="GO" id="GO:0019546">
    <property type="term" value="P:L-arginine deiminase pathway"/>
    <property type="evidence" value="ECO:0007669"/>
    <property type="project" value="TreeGrafter"/>
</dbReference>
<gene>
    <name evidence="1" type="ORF">H696_00119</name>
</gene>
<dbReference type="GeneID" id="20524844"/>
<sequence>MSNIAHLQSHNPKTRIDAIQVHENDIAELVIISEPGVGKQIVFDVRDILMMDTDVSVNARIMLEELALRSLVYRKVEQSPVLLASDGTDIACVQTPSVSIEAVPRYDRGTSQCDGKTIDYYVSDEYKRTVIEAMSDFQLVDIVMTQPLVSVMASGRDTNVLASFSLQPLTNLVFTRDQQIVTQRGVVLARLSSEQRQKEIEIMEFCFQKLGIPIVGRIPDEGRLEGGDFFMAGPDLALVGIGLRSNIQAINYLMDNDLLGVSSLAVVRDDIDRSQDRMHLDCVFNILDDKLVLLRSDIAIEDSPIPRMVDLYVQDPVTKKYSLDPATTNVPFVTFLKGRGFEIIEVTPEQQAAYGCNVLNMGKGNILAVHEKVARNIASHRSFRGTVQCMDFSAITSMYGAVHCASQVVRRRSRNDE</sequence>
<dbReference type="eggNOG" id="ENOG502QU2S">
    <property type="taxonomic scope" value="Eukaryota"/>
</dbReference>
<dbReference type="SUPFAM" id="SSF55909">
    <property type="entry name" value="Pentein"/>
    <property type="match status" value="1"/>
</dbReference>
<proteinExistence type="predicted"/>
<name>A0A058ZGC2_FONAL</name>
<evidence type="ECO:0000313" key="1">
    <source>
        <dbReference type="EMBL" id="KCV72527.1"/>
    </source>
</evidence>
<dbReference type="EMBL" id="KB932201">
    <property type="protein sequence ID" value="KCV72527.1"/>
    <property type="molecule type" value="Genomic_DNA"/>
</dbReference>
<keyword evidence="2" id="KW-1185">Reference proteome</keyword>
<dbReference type="PANTHER" id="PTHR47271:SF2">
    <property type="entry name" value="ARGININE DEIMINASE"/>
    <property type="match status" value="1"/>
</dbReference>
<dbReference type="AlphaFoldDB" id="A0A058ZGC2"/>
<dbReference type="STRING" id="691883.A0A058ZGC2"/>
<dbReference type="RefSeq" id="XP_009492228.1">
    <property type="nucleotide sequence ID" value="XM_009493953.1"/>
</dbReference>
<organism evidence="1">
    <name type="scientific">Fonticula alba</name>
    <name type="common">Slime mold</name>
    <dbReference type="NCBI Taxonomy" id="691883"/>
    <lineage>
        <taxon>Eukaryota</taxon>
        <taxon>Rotosphaerida</taxon>
        <taxon>Fonticulaceae</taxon>
        <taxon>Fonticula</taxon>
    </lineage>
</organism>
<protein>
    <recommendedName>
        <fullName evidence="3">Arginine deiminase</fullName>
    </recommendedName>
</protein>
<accession>A0A058ZGC2</accession>
<dbReference type="OrthoDB" id="5590314at2759"/>
<evidence type="ECO:0000313" key="2">
    <source>
        <dbReference type="Proteomes" id="UP000030693"/>
    </source>
</evidence>
<dbReference type="GO" id="GO:0016990">
    <property type="term" value="F:arginine deiminase activity"/>
    <property type="evidence" value="ECO:0007669"/>
    <property type="project" value="TreeGrafter"/>
</dbReference>
<reference evidence="1" key="1">
    <citation type="submission" date="2013-04" db="EMBL/GenBank/DDBJ databases">
        <title>The Genome Sequence of Fonticula alba ATCC 38817.</title>
        <authorList>
            <consortium name="The Broad Institute Genomics Platform"/>
            <person name="Russ C."/>
            <person name="Cuomo C."/>
            <person name="Burger G."/>
            <person name="Gray M.W."/>
            <person name="Holland P.W.H."/>
            <person name="King N."/>
            <person name="Lang F.B.F."/>
            <person name="Roger A.J."/>
            <person name="Ruiz-Trillo I."/>
            <person name="Brown M."/>
            <person name="Walker B."/>
            <person name="Young S."/>
            <person name="Zeng Q."/>
            <person name="Gargeya S."/>
            <person name="Fitzgerald M."/>
            <person name="Haas B."/>
            <person name="Abouelleil A."/>
            <person name="Allen A.W."/>
            <person name="Alvarado L."/>
            <person name="Arachchi H.M."/>
            <person name="Berlin A.M."/>
            <person name="Chapman S.B."/>
            <person name="Gainer-Dewar J."/>
            <person name="Goldberg J."/>
            <person name="Griggs A."/>
            <person name="Gujja S."/>
            <person name="Hansen M."/>
            <person name="Howarth C."/>
            <person name="Imamovic A."/>
            <person name="Ireland A."/>
            <person name="Larimer J."/>
            <person name="McCowan C."/>
            <person name="Murphy C."/>
            <person name="Pearson M."/>
            <person name="Poon T.W."/>
            <person name="Priest M."/>
            <person name="Roberts A."/>
            <person name="Saif S."/>
            <person name="Shea T."/>
            <person name="Sisk P."/>
            <person name="Sykes S."/>
            <person name="Wortman J."/>
            <person name="Nusbaum C."/>
            <person name="Birren B."/>
        </authorList>
    </citation>
    <scope>NUCLEOTIDE SEQUENCE [LARGE SCALE GENOMIC DNA]</scope>
    <source>
        <strain evidence="1">ATCC 38817</strain>
    </source>
</reference>